<dbReference type="Pfam" id="PF13489">
    <property type="entry name" value="Methyltransf_23"/>
    <property type="match status" value="2"/>
</dbReference>
<name>A0A5C0SGG7_CRATE</name>
<keyword evidence="8" id="KW-1185">Reference proteome</keyword>
<dbReference type="OrthoDB" id="9771846at2"/>
<keyword evidence="7" id="KW-0489">Methyltransferase</keyword>
<dbReference type="Pfam" id="PF00534">
    <property type="entry name" value="Glycos_transf_1"/>
    <property type="match status" value="1"/>
</dbReference>
<dbReference type="InterPro" id="IPR001173">
    <property type="entry name" value="Glyco_trans_2-like"/>
</dbReference>
<evidence type="ECO:0000313" key="7">
    <source>
        <dbReference type="EMBL" id="QEK12494.1"/>
    </source>
</evidence>
<dbReference type="Gene3D" id="3.40.50.150">
    <property type="entry name" value="Vaccinia Virus protein VP39"/>
    <property type="match status" value="2"/>
</dbReference>
<comment type="similarity">
    <text evidence="2">Belongs to the glycosyltransferase 2 family.</text>
</comment>
<dbReference type="PANTHER" id="PTHR43179">
    <property type="entry name" value="RHAMNOSYLTRANSFERASE WBBL"/>
    <property type="match status" value="1"/>
</dbReference>
<evidence type="ECO:0000259" key="5">
    <source>
        <dbReference type="Pfam" id="PF00534"/>
    </source>
</evidence>
<sequence>MKTSIVILTYNQLYYTKLCIDSIRKYTDKDTYEIIVVDNHSTDGTVQWLKDQEDIQTIFNKENLGFPKGCNQGIKVSQGDSILLLNNDVIVTPNWLSNLTTCLYSSNDIGAVGAVTNNCSYYQTINASYKNIEEMIAFAKKNNVSNKDAWEERLKLIGFCMLIKKEVIEKVGLLDERFSPGNFEDDDYSFRTRKAGYRLMLCKDVFIHHFGSTSWKENLNNFTELLNKNKQIFQDKWGFDATYFSFIRNEIIDLIDKPKYQNINVLEIGCACGATLLQIKNIYKNANLYGIELNEKAAEIANTFANIVVGNVENYNFHYEEEYFDYIIFADVLEHLYNPWNVLKNIRKYLKKDGIILASIPNIMHYSIIKNLLNGNWRYENSGLLDKTHIRFFTLNEINNMFATANYKIETITGSILQQSEHDMKFINSLNTITGKDMTEQYEFYQYFVKAKKIEDDIRKNTQKENISHKTKMNFVTLFPETENVHLTKDVGIIPFIMGKYYNYNAKIACYKNGSYPYLYKEVQGLKVEFIEKITGNPLEDGQNYLIKNAKSIDILHLFHLTTRTLLWIDTYKTLNPNGKIYLKLDANINITNHKLNHSVFNILKKCDLISVETKYLYEYMNREWPVRVEYIPNGFYDFTKHKSVDYSEKENIIITVGRIGLDVKANEILMEAFRLVAHKLQNWKLKMIGPIQDSFKIYVNNFFEKNPDLRDKIIFTGEISDKNILENEYRKAKIFCLTSRIESFGLVYVEAAKNGCFIISSNILPAMDVTNNKKFGDLFEVDDINHLSELLVKYSNQEKHLKKNCKTIQKFAYDHFRWEDICKNIYHYLTSNVELLEKQNVLSQDDIQFNKVKEIILNGLKSNNPYDQVFINRLYYNSEALKLSFWKNHFELEALNYYKEINGKILDFGCGSGHLDIYAARLGKTIHGIDLSPIAIEIANYLKSCEPTSIQKNLTFSLEDVMQEAQTNIKYDSVWASHVFEHIKKPKKIIIGLRKKVKEKAFMLVSVPLGYAYDDPDHVNHFMNEIELKRYFEKFIAVIRMDTDYKNKVIHALLRF</sequence>
<dbReference type="Gene3D" id="3.40.50.2000">
    <property type="entry name" value="Glycogen Phosphorylase B"/>
    <property type="match status" value="2"/>
</dbReference>
<feature type="domain" description="Glycosyltransferase 2-like" evidence="6">
    <location>
        <begin position="4"/>
        <end position="171"/>
    </location>
</feature>
<dbReference type="SUPFAM" id="SSF53756">
    <property type="entry name" value="UDP-Glycosyltransferase/glycogen phosphorylase"/>
    <property type="match status" value="1"/>
</dbReference>
<dbReference type="KEGG" id="crs:FQB35_09220"/>
<dbReference type="EMBL" id="CP042243">
    <property type="protein sequence ID" value="QEK12494.1"/>
    <property type="molecule type" value="Genomic_DNA"/>
</dbReference>
<evidence type="ECO:0000313" key="8">
    <source>
        <dbReference type="Proteomes" id="UP000324646"/>
    </source>
</evidence>
<dbReference type="InterPro" id="IPR029063">
    <property type="entry name" value="SAM-dependent_MTases_sf"/>
</dbReference>
<evidence type="ECO:0000259" key="6">
    <source>
        <dbReference type="Pfam" id="PF00535"/>
    </source>
</evidence>
<reference evidence="7 8" key="1">
    <citation type="submission" date="2019-07" db="EMBL/GenBank/DDBJ databases">
        <title>Complete genome of Crassaminicella thermophila SY095.</title>
        <authorList>
            <person name="Li X."/>
        </authorList>
    </citation>
    <scope>NUCLEOTIDE SEQUENCE [LARGE SCALE GENOMIC DNA]</scope>
    <source>
        <strain evidence="7 8">SY095</strain>
    </source>
</reference>
<feature type="domain" description="Glycosyl transferase family 1" evidence="5">
    <location>
        <begin position="641"/>
        <end position="804"/>
    </location>
</feature>
<proteinExistence type="inferred from homology"/>
<dbReference type="Gene3D" id="3.90.550.10">
    <property type="entry name" value="Spore Coat Polysaccharide Biosynthesis Protein SpsA, Chain A"/>
    <property type="match status" value="1"/>
</dbReference>
<dbReference type="InterPro" id="IPR029044">
    <property type="entry name" value="Nucleotide-diphossugar_trans"/>
</dbReference>
<keyword evidence="4 7" id="KW-0808">Transferase</keyword>
<evidence type="ECO:0000256" key="2">
    <source>
        <dbReference type="ARBA" id="ARBA00006739"/>
    </source>
</evidence>
<keyword evidence="3" id="KW-0328">Glycosyltransferase</keyword>
<dbReference type="PANTHER" id="PTHR43179:SF12">
    <property type="entry name" value="GALACTOFURANOSYLTRANSFERASE GLFT2"/>
    <property type="match status" value="1"/>
</dbReference>
<dbReference type="CDD" id="cd04186">
    <property type="entry name" value="GT_2_like_c"/>
    <property type="match status" value="1"/>
</dbReference>
<dbReference type="Pfam" id="PF00535">
    <property type="entry name" value="Glycos_transf_2"/>
    <property type="match status" value="1"/>
</dbReference>
<gene>
    <name evidence="7" type="ORF">FQB35_09220</name>
</gene>
<dbReference type="CDD" id="cd02440">
    <property type="entry name" value="AdoMet_MTases"/>
    <property type="match status" value="2"/>
</dbReference>
<dbReference type="AlphaFoldDB" id="A0A5C0SGG7"/>
<protein>
    <submittedName>
        <fullName evidence="7">Methyltransferase domain-containing protein</fullName>
    </submittedName>
</protein>
<evidence type="ECO:0000256" key="3">
    <source>
        <dbReference type="ARBA" id="ARBA00022676"/>
    </source>
</evidence>
<evidence type="ECO:0000256" key="4">
    <source>
        <dbReference type="ARBA" id="ARBA00022679"/>
    </source>
</evidence>
<comment type="pathway">
    <text evidence="1">Cell wall biogenesis; cell wall polysaccharide biosynthesis.</text>
</comment>
<accession>A0A5C0SGG7</accession>
<dbReference type="GO" id="GO:0016757">
    <property type="term" value="F:glycosyltransferase activity"/>
    <property type="evidence" value="ECO:0007669"/>
    <property type="project" value="UniProtKB-KW"/>
</dbReference>
<dbReference type="SUPFAM" id="SSF53335">
    <property type="entry name" value="S-adenosyl-L-methionine-dependent methyltransferases"/>
    <property type="match status" value="2"/>
</dbReference>
<dbReference type="RefSeq" id="WP_148809649.1">
    <property type="nucleotide sequence ID" value="NZ_CP042243.1"/>
</dbReference>
<dbReference type="InterPro" id="IPR001296">
    <property type="entry name" value="Glyco_trans_1"/>
</dbReference>
<evidence type="ECO:0000256" key="1">
    <source>
        <dbReference type="ARBA" id="ARBA00004776"/>
    </source>
</evidence>
<dbReference type="CDD" id="cd03801">
    <property type="entry name" value="GT4_PimA-like"/>
    <property type="match status" value="1"/>
</dbReference>
<dbReference type="SUPFAM" id="SSF53448">
    <property type="entry name" value="Nucleotide-diphospho-sugar transferases"/>
    <property type="match status" value="1"/>
</dbReference>
<organism evidence="7 8">
    <name type="scientific">Crassaminicella thermophila</name>
    <dbReference type="NCBI Taxonomy" id="2599308"/>
    <lineage>
        <taxon>Bacteria</taxon>
        <taxon>Bacillati</taxon>
        <taxon>Bacillota</taxon>
        <taxon>Clostridia</taxon>
        <taxon>Eubacteriales</taxon>
        <taxon>Clostridiaceae</taxon>
        <taxon>Crassaminicella</taxon>
    </lineage>
</organism>
<dbReference type="GO" id="GO:0032259">
    <property type="term" value="P:methylation"/>
    <property type="evidence" value="ECO:0007669"/>
    <property type="project" value="UniProtKB-KW"/>
</dbReference>
<dbReference type="GO" id="GO:0008168">
    <property type="term" value="F:methyltransferase activity"/>
    <property type="evidence" value="ECO:0007669"/>
    <property type="project" value="UniProtKB-KW"/>
</dbReference>
<dbReference type="Proteomes" id="UP000324646">
    <property type="component" value="Chromosome"/>
</dbReference>